<evidence type="ECO:0000256" key="8">
    <source>
        <dbReference type="ARBA" id="ARBA00022692"/>
    </source>
</evidence>
<dbReference type="InterPro" id="IPR005467">
    <property type="entry name" value="His_kinase_dom"/>
</dbReference>
<feature type="domain" description="PAC" evidence="20">
    <location>
        <begin position="828"/>
        <end position="880"/>
    </location>
</feature>
<sequence length="1403" mass="157748">MPRKIVSTKSVEPEKLLTSDEASNLKIAQLENELEQTRRELVEALNSAKNGKNTSEESQAGMDALARARNDLQNLLEGTRLATIFLDTHSRIRSFTPSISEIYPLREEDIGRPLSEISHEALEMPPLPGGEFPENWIESKQREFQTDEGRWFLRRVLPCRQDDQLTGVILTFSEISEQKRAELRLAFAHSVTQLLAVAESFEEVIPEILEAMRSNLDADICAMWLIDADSGSLFCGELAHRADTPRLDSFVHSTLELLLPRGNGLAGRVWETKETLWIDDVGDEALFHRGSQARECGIITGLAIPIFSGKRFHGAIEIFANRALRHEQSKRDMLREVGHEIGQFIRRCRIDAQFRNVEARKSAILEASLDSIITIDIHGKIMDFNVAAETTFDIARDKAVGRPLAEVIIPPEQREAHRDGLQHYLQTGETEIIGKRLELMAMRSDESRFPVELSVSVAHTPDGVPFFTGYLRDITSRNQAEVALRDSEGRAQTLVAASSQMVWTTDAEGKVVEDSPTWRAFTGQTFEEFQGDGWTNVLHPDEREQVFAAWQASNESLQPWIFEYRVRHVSGDWRWTAVRGVPQLCPDGSVLRWVGMNTDITEQKQLQLSLIESEQRLLENQQELIQALNIAKNKSAQLQVLFDQSFYFAGMLDLEGVVIEANETSLVLCGYEREEVIGCKFWECPWWSGSNQIQDTIRRAVERSKKGVFYRAELPYWLSDGSQRLVDFVLTPALNEIGEVIFIVPTGSDITEKKQAEQRLTMALKAGGMAAWEWTPNGSVWTDALYELLGLPSGSPASPEVFFDLVHPDDLPNLKEAWARATLGYEAYDEQFRITRPSGEVRWLAAVGEFERNDEGDVVRVVGLNWDVTEEHAAADALRESEMEAQEANRAKSDFLANMSHEIRTPMTAMLGYADLLAKEETNPEKSQYLQVIKRNGLFLLEIINDILDLSKIEAGKIDVSRERFNVQKVVADVRSTMDVRAREKQLEFVVEYEGKIPATIESDPKRLKQILVNLVGNAIKFTESGSVQLQVSYLKDLPQPLLRFDVIDTGIGIPQEKMSLLFQPFSQADSSVSRKFGGTGLGLTICRRLAHVLGGQIKVISEAGKGSTFSCTIQVGDMREVDLVEPKSNQIDLQRETDASNNRLCCRVLVVDDRRDVRFLTQRILRDAGAEVSLAEDGLDAIRQLKQSLRDEHIWDLILLDMQMPRLDGYQAATKIREMGFKGAIIALTADAMQGDMGLCLECGCDAYLSKPIDTHKLLTMISKYTNPTSCIDVAEMRVLVVDDCEDACTATQKLLELRGFQVQTAFDGASALREAESFVPHSIVLDISLPDMSGFDVLNRLKQMPQLNTTRFYALTGDGRTSDPCQWQQAGFHHHMTKPTDMDLLVKLLRDGEMEPSSDVS</sequence>
<feature type="domain" description="PAS" evidence="19">
    <location>
        <begin position="487"/>
        <end position="546"/>
    </location>
</feature>
<keyword evidence="6 15" id="KW-0597">Phosphoprotein</keyword>
<evidence type="ECO:0000256" key="1">
    <source>
        <dbReference type="ARBA" id="ARBA00000085"/>
    </source>
</evidence>
<keyword evidence="16" id="KW-0175">Coiled coil</keyword>
<dbReference type="Pfam" id="PF00512">
    <property type="entry name" value="HisKA"/>
    <property type="match status" value="1"/>
</dbReference>
<dbReference type="InterPro" id="IPR035965">
    <property type="entry name" value="PAS-like_dom_sf"/>
</dbReference>
<dbReference type="CDD" id="cd16922">
    <property type="entry name" value="HATPase_EvgS-ArcB-TorS-like"/>
    <property type="match status" value="1"/>
</dbReference>
<dbReference type="Gene3D" id="3.30.450.20">
    <property type="entry name" value="PAS domain"/>
    <property type="match status" value="5"/>
</dbReference>
<evidence type="ECO:0000256" key="14">
    <source>
        <dbReference type="ARBA" id="ARBA00023136"/>
    </source>
</evidence>
<keyword evidence="8" id="KW-0812">Transmembrane</keyword>
<dbReference type="SMART" id="SM00388">
    <property type="entry name" value="HisKA"/>
    <property type="match status" value="1"/>
</dbReference>
<dbReference type="FunFam" id="1.10.287.130:FF:000004">
    <property type="entry name" value="Ethylene receptor 1"/>
    <property type="match status" value="1"/>
</dbReference>
<keyword evidence="10" id="KW-0547">Nucleotide-binding</keyword>
<evidence type="ECO:0000313" key="21">
    <source>
        <dbReference type="EMBL" id="TWU27657.1"/>
    </source>
</evidence>
<dbReference type="InterPro" id="IPR001789">
    <property type="entry name" value="Sig_transdc_resp-reg_receiver"/>
</dbReference>
<dbReference type="InterPro" id="IPR029016">
    <property type="entry name" value="GAF-like_dom_sf"/>
</dbReference>
<dbReference type="InterPro" id="IPR001610">
    <property type="entry name" value="PAC"/>
</dbReference>
<evidence type="ECO:0000256" key="5">
    <source>
        <dbReference type="ARBA" id="ARBA00022519"/>
    </source>
</evidence>
<dbReference type="PROSITE" id="PS50112">
    <property type="entry name" value="PAS"/>
    <property type="match status" value="3"/>
</dbReference>
<dbReference type="GO" id="GO:0006355">
    <property type="term" value="P:regulation of DNA-templated transcription"/>
    <property type="evidence" value="ECO:0007669"/>
    <property type="project" value="InterPro"/>
</dbReference>
<dbReference type="OrthoDB" id="288469at2"/>
<dbReference type="CDD" id="cd00130">
    <property type="entry name" value="PAS"/>
    <property type="match status" value="4"/>
</dbReference>
<dbReference type="Gene3D" id="2.10.70.100">
    <property type="match status" value="1"/>
</dbReference>
<dbReference type="InterPro" id="IPR000700">
    <property type="entry name" value="PAS-assoc_C"/>
</dbReference>
<dbReference type="Pfam" id="PF08448">
    <property type="entry name" value="PAS_4"/>
    <property type="match status" value="1"/>
</dbReference>
<dbReference type="PRINTS" id="PR00344">
    <property type="entry name" value="BCTRLSENSOR"/>
</dbReference>
<evidence type="ECO:0000256" key="10">
    <source>
        <dbReference type="ARBA" id="ARBA00022741"/>
    </source>
</evidence>
<evidence type="ECO:0000256" key="2">
    <source>
        <dbReference type="ARBA" id="ARBA00004429"/>
    </source>
</evidence>
<feature type="domain" description="Histidine kinase" evidence="17">
    <location>
        <begin position="898"/>
        <end position="1118"/>
    </location>
</feature>
<dbReference type="SUPFAM" id="SSF55781">
    <property type="entry name" value="GAF domain-like"/>
    <property type="match status" value="1"/>
</dbReference>
<feature type="domain" description="PAC" evidence="20">
    <location>
        <begin position="710"/>
        <end position="762"/>
    </location>
</feature>
<keyword evidence="14" id="KW-0472">Membrane</keyword>
<dbReference type="PANTHER" id="PTHR43047">
    <property type="entry name" value="TWO-COMPONENT HISTIDINE PROTEIN KINASE"/>
    <property type="match status" value="1"/>
</dbReference>
<dbReference type="Gene3D" id="3.30.565.10">
    <property type="entry name" value="Histidine kinase-like ATPase, C-terminal domain"/>
    <property type="match status" value="1"/>
</dbReference>
<dbReference type="GO" id="GO:0005886">
    <property type="term" value="C:plasma membrane"/>
    <property type="evidence" value="ECO:0007669"/>
    <property type="project" value="UniProtKB-SubCell"/>
</dbReference>
<dbReference type="GO" id="GO:0000155">
    <property type="term" value="F:phosphorelay sensor kinase activity"/>
    <property type="evidence" value="ECO:0007669"/>
    <property type="project" value="InterPro"/>
</dbReference>
<dbReference type="Pfam" id="PF02518">
    <property type="entry name" value="HATPase_c"/>
    <property type="match status" value="1"/>
</dbReference>
<evidence type="ECO:0000256" key="13">
    <source>
        <dbReference type="ARBA" id="ARBA00022989"/>
    </source>
</evidence>
<dbReference type="InterPro" id="IPR000014">
    <property type="entry name" value="PAS"/>
</dbReference>
<dbReference type="SMART" id="SM00086">
    <property type="entry name" value="PAC"/>
    <property type="match status" value="5"/>
</dbReference>
<dbReference type="PROSITE" id="PS50110">
    <property type="entry name" value="RESPONSE_REGULATORY"/>
    <property type="match status" value="2"/>
</dbReference>
<protein>
    <recommendedName>
        <fullName evidence="3">histidine kinase</fullName>
        <ecNumber evidence="3">2.7.13.3</ecNumber>
    </recommendedName>
</protein>
<dbReference type="InterPro" id="IPR013655">
    <property type="entry name" value="PAS_fold_3"/>
</dbReference>
<evidence type="ECO:0000259" key="19">
    <source>
        <dbReference type="PROSITE" id="PS50112"/>
    </source>
</evidence>
<feature type="domain" description="PAC" evidence="20">
    <location>
        <begin position="560"/>
        <end position="612"/>
    </location>
</feature>
<dbReference type="Pfam" id="PF13185">
    <property type="entry name" value="GAF_2"/>
    <property type="match status" value="1"/>
</dbReference>
<dbReference type="InterPro" id="IPR011006">
    <property type="entry name" value="CheY-like_superfamily"/>
</dbReference>
<dbReference type="Gene3D" id="3.30.450.40">
    <property type="match status" value="1"/>
</dbReference>
<comment type="catalytic activity">
    <reaction evidence="1">
        <text>ATP + protein L-histidine = ADP + protein N-phospho-L-histidine.</text>
        <dbReference type="EC" id="2.7.13.3"/>
    </reaction>
</comment>
<dbReference type="EMBL" id="SJPS01000003">
    <property type="protein sequence ID" value="TWU27657.1"/>
    <property type="molecule type" value="Genomic_DNA"/>
</dbReference>
<dbReference type="InterPro" id="IPR013656">
    <property type="entry name" value="PAS_4"/>
</dbReference>
<keyword evidence="9" id="KW-0677">Repeat</keyword>
<feature type="domain" description="PAS" evidence="19">
    <location>
        <begin position="634"/>
        <end position="678"/>
    </location>
</feature>
<keyword evidence="5" id="KW-0997">Cell inner membrane</keyword>
<evidence type="ECO:0000259" key="18">
    <source>
        <dbReference type="PROSITE" id="PS50110"/>
    </source>
</evidence>
<evidence type="ECO:0000256" key="7">
    <source>
        <dbReference type="ARBA" id="ARBA00022679"/>
    </source>
</evidence>
<feature type="domain" description="PAS" evidence="19">
    <location>
        <begin position="357"/>
        <end position="428"/>
    </location>
</feature>
<keyword evidence="11 21" id="KW-0418">Kinase</keyword>
<evidence type="ECO:0000256" key="3">
    <source>
        <dbReference type="ARBA" id="ARBA00012438"/>
    </source>
</evidence>
<dbReference type="CDD" id="cd17546">
    <property type="entry name" value="REC_hyHK_CKI1_RcsC-like"/>
    <property type="match status" value="1"/>
</dbReference>
<comment type="caution">
    <text evidence="21">The sequence shown here is derived from an EMBL/GenBank/DDBJ whole genome shotgun (WGS) entry which is preliminary data.</text>
</comment>
<dbReference type="SUPFAM" id="SSF52172">
    <property type="entry name" value="CheY-like"/>
    <property type="match status" value="2"/>
</dbReference>
<dbReference type="SUPFAM" id="SSF55785">
    <property type="entry name" value="PYP-like sensor domain (PAS domain)"/>
    <property type="match status" value="5"/>
</dbReference>
<evidence type="ECO:0000256" key="11">
    <source>
        <dbReference type="ARBA" id="ARBA00022777"/>
    </source>
</evidence>
<dbReference type="SUPFAM" id="SSF47384">
    <property type="entry name" value="Homodimeric domain of signal transducing histidine kinase"/>
    <property type="match status" value="1"/>
</dbReference>
<proteinExistence type="predicted"/>
<dbReference type="InterPro" id="IPR003018">
    <property type="entry name" value="GAF"/>
</dbReference>
<evidence type="ECO:0000256" key="6">
    <source>
        <dbReference type="ARBA" id="ARBA00022553"/>
    </source>
</evidence>
<comment type="subcellular location">
    <subcellularLocation>
        <location evidence="2">Cell inner membrane</location>
        <topology evidence="2">Multi-pass membrane protein</topology>
    </subcellularLocation>
</comment>
<dbReference type="NCBIfam" id="TIGR00229">
    <property type="entry name" value="sensory_box"/>
    <property type="match status" value="3"/>
</dbReference>
<dbReference type="FunFam" id="2.10.70.100:FF:000001">
    <property type="entry name" value="Sensory transduction histidine kinase"/>
    <property type="match status" value="1"/>
</dbReference>
<evidence type="ECO:0000256" key="12">
    <source>
        <dbReference type="ARBA" id="ARBA00022840"/>
    </source>
</evidence>
<evidence type="ECO:0000256" key="15">
    <source>
        <dbReference type="PROSITE-ProRule" id="PRU00169"/>
    </source>
</evidence>
<evidence type="ECO:0000259" key="20">
    <source>
        <dbReference type="PROSITE" id="PS50113"/>
    </source>
</evidence>
<dbReference type="GO" id="GO:0009927">
    <property type="term" value="F:histidine phosphotransfer kinase activity"/>
    <property type="evidence" value="ECO:0007669"/>
    <property type="project" value="TreeGrafter"/>
</dbReference>
<dbReference type="InterPro" id="IPR036890">
    <property type="entry name" value="HATPase_C_sf"/>
</dbReference>
<dbReference type="CDD" id="cd00082">
    <property type="entry name" value="HisKA"/>
    <property type="match status" value="1"/>
</dbReference>
<dbReference type="InterPro" id="IPR013767">
    <property type="entry name" value="PAS_fold"/>
</dbReference>
<evidence type="ECO:0000256" key="16">
    <source>
        <dbReference type="SAM" id="Coils"/>
    </source>
</evidence>
<gene>
    <name evidence="21" type="primary">luxQ_4</name>
    <name evidence="21" type="ORF">Pla144_24340</name>
</gene>
<dbReference type="FunFam" id="3.30.565.10:FF:000010">
    <property type="entry name" value="Sensor histidine kinase RcsC"/>
    <property type="match status" value="1"/>
</dbReference>
<dbReference type="PANTHER" id="PTHR43047:SF72">
    <property type="entry name" value="OSMOSENSING HISTIDINE PROTEIN KINASE SLN1"/>
    <property type="match status" value="1"/>
</dbReference>
<evidence type="ECO:0000256" key="4">
    <source>
        <dbReference type="ARBA" id="ARBA00022475"/>
    </source>
</evidence>
<feature type="coiled-coil region" evidence="16">
    <location>
        <begin position="20"/>
        <end position="54"/>
    </location>
</feature>
<dbReference type="SMART" id="SM00065">
    <property type="entry name" value="GAF"/>
    <property type="match status" value="1"/>
</dbReference>
<feature type="modified residue" description="4-aspartylphosphate" evidence="15">
    <location>
        <position position="1202"/>
    </location>
</feature>
<dbReference type="InterPro" id="IPR003661">
    <property type="entry name" value="HisK_dim/P_dom"/>
</dbReference>
<evidence type="ECO:0000313" key="22">
    <source>
        <dbReference type="Proteomes" id="UP000318437"/>
    </source>
</evidence>
<reference evidence="21 22" key="1">
    <citation type="submission" date="2019-02" db="EMBL/GenBank/DDBJ databases">
        <title>Deep-cultivation of Planctomycetes and their phenomic and genomic characterization uncovers novel biology.</title>
        <authorList>
            <person name="Wiegand S."/>
            <person name="Jogler M."/>
            <person name="Boedeker C."/>
            <person name="Pinto D."/>
            <person name="Vollmers J."/>
            <person name="Rivas-Marin E."/>
            <person name="Kohn T."/>
            <person name="Peeters S.H."/>
            <person name="Heuer A."/>
            <person name="Rast P."/>
            <person name="Oberbeckmann S."/>
            <person name="Bunk B."/>
            <person name="Jeske O."/>
            <person name="Meyerdierks A."/>
            <person name="Storesund J.E."/>
            <person name="Kallscheuer N."/>
            <person name="Luecker S."/>
            <person name="Lage O.M."/>
            <person name="Pohl T."/>
            <person name="Merkel B.J."/>
            <person name="Hornburger P."/>
            <person name="Mueller R.-W."/>
            <person name="Bruemmer F."/>
            <person name="Labrenz M."/>
            <person name="Spormann A.M."/>
            <person name="Op Den Camp H."/>
            <person name="Overmann J."/>
            <person name="Amann R."/>
            <person name="Jetten M.S.M."/>
            <person name="Mascher T."/>
            <person name="Medema M.H."/>
            <person name="Devos D.P."/>
            <person name="Kaster A.-K."/>
            <person name="Ovreas L."/>
            <person name="Rohde M."/>
            <person name="Galperin M.Y."/>
            <person name="Jogler C."/>
        </authorList>
    </citation>
    <scope>NUCLEOTIDE SEQUENCE [LARGE SCALE GENOMIC DNA]</scope>
    <source>
        <strain evidence="21 22">Pla144</strain>
    </source>
</reference>
<accession>A0A5C6CVX3</accession>
<keyword evidence="12" id="KW-0067">ATP-binding</keyword>
<dbReference type="Gene3D" id="1.10.287.130">
    <property type="match status" value="1"/>
</dbReference>
<dbReference type="GO" id="GO:0005524">
    <property type="term" value="F:ATP binding"/>
    <property type="evidence" value="ECO:0007669"/>
    <property type="project" value="UniProtKB-KW"/>
</dbReference>
<feature type="domain" description="Response regulatory" evidence="18">
    <location>
        <begin position="1279"/>
        <end position="1395"/>
    </location>
</feature>
<dbReference type="InterPro" id="IPR004358">
    <property type="entry name" value="Sig_transdc_His_kin-like_C"/>
</dbReference>
<keyword evidence="13" id="KW-1133">Transmembrane helix</keyword>
<keyword evidence="7 21" id="KW-0808">Transferase</keyword>
<dbReference type="Pfam" id="PF00989">
    <property type="entry name" value="PAS"/>
    <property type="match status" value="1"/>
</dbReference>
<dbReference type="Pfam" id="PF13596">
    <property type="entry name" value="PAS_10"/>
    <property type="match status" value="1"/>
</dbReference>
<dbReference type="SMART" id="SM00091">
    <property type="entry name" value="PAS"/>
    <property type="match status" value="5"/>
</dbReference>
<keyword evidence="22" id="KW-1185">Reference proteome</keyword>
<dbReference type="InterPro" id="IPR003594">
    <property type="entry name" value="HATPase_dom"/>
</dbReference>
<name>A0A5C6CVX3_9BACT</name>
<dbReference type="SMART" id="SM00387">
    <property type="entry name" value="HATPase_c"/>
    <property type="match status" value="1"/>
</dbReference>
<dbReference type="EC" id="2.7.13.3" evidence="3"/>
<dbReference type="Pfam" id="PF08447">
    <property type="entry name" value="PAS_3"/>
    <property type="match status" value="2"/>
</dbReference>
<feature type="domain" description="PAC" evidence="20">
    <location>
        <begin position="435"/>
        <end position="486"/>
    </location>
</feature>
<dbReference type="FunFam" id="3.30.450.20:FF:000099">
    <property type="entry name" value="Sensory box sensor histidine kinase"/>
    <property type="match status" value="1"/>
</dbReference>
<dbReference type="PROSITE" id="PS50109">
    <property type="entry name" value="HIS_KIN"/>
    <property type="match status" value="1"/>
</dbReference>
<feature type="modified residue" description="4-aspartylphosphate" evidence="15">
    <location>
        <position position="1328"/>
    </location>
</feature>
<feature type="domain" description="Response regulatory" evidence="18">
    <location>
        <begin position="1148"/>
        <end position="1267"/>
    </location>
</feature>
<dbReference type="Proteomes" id="UP000318437">
    <property type="component" value="Unassembled WGS sequence"/>
</dbReference>
<dbReference type="Gene3D" id="3.40.50.2300">
    <property type="match status" value="2"/>
</dbReference>
<evidence type="ECO:0000259" key="17">
    <source>
        <dbReference type="PROSITE" id="PS50109"/>
    </source>
</evidence>
<dbReference type="Pfam" id="PF00072">
    <property type="entry name" value="Response_reg"/>
    <property type="match status" value="2"/>
</dbReference>
<dbReference type="InterPro" id="IPR036097">
    <property type="entry name" value="HisK_dim/P_sf"/>
</dbReference>
<keyword evidence="4" id="KW-1003">Cell membrane</keyword>
<dbReference type="SMART" id="SM00448">
    <property type="entry name" value="REC"/>
    <property type="match status" value="2"/>
</dbReference>
<organism evidence="21 22">
    <name type="scientific">Bythopirellula polymerisocia</name>
    <dbReference type="NCBI Taxonomy" id="2528003"/>
    <lineage>
        <taxon>Bacteria</taxon>
        <taxon>Pseudomonadati</taxon>
        <taxon>Planctomycetota</taxon>
        <taxon>Planctomycetia</taxon>
        <taxon>Pirellulales</taxon>
        <taxon>Lacipirellulaceae</taxon>
        <taxon>Bythopirellula</taxon>
    </lineage>
</organism>
<evidence type="ECO:0000256" key="9">
    <source>
        <dbReference type="ARBA" id="ARBA00022737"/>
    </source>
</evidence>
<dbReference type="SUPFAM" id="SSF55874">
    <property type="entry name" value="ATPase domain of HSP90 chaperone/DNA topoisomerase II/histidine kinase"/>
    <property type="match status" value="1"/>
</dbReference>
<dbReference type="PROSITE" id="PS50113">
    <property type="entry name" value="PAC"/>
    <property type="match status" value="4"/>
</dbReference>